<dbReference type="InterPro" id="IPR041633">
    <property type="entry name" value="Polbeta"/>
</dbReference>
<dbReference type="SUPFAM" id="SSF46785">
    <property type="entry name" value="Winged helix' DNA-binding domain"/>
    <property type="match status" value="1"/>
</dbReference>
<dbReference type="InterPro" id="IPR036390">
    <property type="entry name" value="WH_DNA-bd_sf"/>
</dbReference>
<gene>
    <name evidence="2" type="ORF">A2840_02075</name>
</gene>
<sequence>MISLRSKITRKILDFFFLNPRVKKYTNELARLLELDPKNLDRKLKELEKGGLLKSEFLGRQRYFYLNARFPLLKEYKKIILKTLGFEKDLAAALKKLPQLKEAYLFGSYAKDKMDASSDIDILLVGSHSPLAAQKVILTFQRKIGREINIVDMTKKEFAAKKRSQDNFLKNALSSAIKLL</sequence>
<accession>A0A1G1Y7L2</accession>
<evidence type="ECO:0000313" key="2">
    <source>
        <dbReference type="EMBL" id="OGY48298.1"/>
    </source>
</evidence>
<dbReference type="InterPro" id="IPR036388">
    <property type="entry name" value="WH-like_DNA-bd_sf"/>
</dbReference>
<dbReference type="Pfam" id="PF18765">
    <property type="entry name" value="Polbeta"/>
    <property type="match status" value="1"/>
</dbReference>
<dbReference type="EMBL" id="MHIG01000001">
    <property type="protein sequence ID" value="OGY48298.1"/>
    <property type="molecule type" value="Genomic_DNA"/>
</dbReference>
<name>A0A1G1Y7L2_9BACT</name>
<reference evidence="2 3" key="1">
    <citation type="journal article" date="2016" name="Nat. Commun.">
        <title>Thousands of microbial genomes shed light on interconnected biogeochemical processes in an aquifer system.</title>
        <authorList>
            <person name="Anantharaman K."/>
            <person name="Brown C.T."/>
            <person name="Hug L.A."/>
            <person name="Sharon I."/>
            <person name="Castelle C.J."/>
            <person name="Probst A.J."/>
            <person name="Thomas B.C."/>
            <person name="Singh A."/>
            <person name="Wilkins M.J."/>
            <person name="Karaoz U."/>
            <person name="Brodie E.L."/>
            <person name="Williams K.H."/>
            <person name="Hubbard S.S."/>
            <person name="Banfield J.F."/>
        </authorList>
    </citation>
    <scope>NUCLEOTIDE SEQUENCE [LARGE SCALE GENOMIC DNA]</scope>
</reference>
<dbReference type="InterPro" id="IPR043519">
    <property type="entry name" value="NT_sf"/>
</dbReference>
<organism evidence="2 3">
    <name type="scientific">Candidatus Buchananbacteria bacterium RIFCSPHIGHO2_01_FULL_47_11b</name>
    <dbReference type="NCBI Taxonomy" id="1797537"/>
    <lineage>
        <taxon>Bacteria</taxon>
        <taxon>Candidatus Buchananiibacteriota</taxon>
    </lineage>
</organism>
<dbReference type="Proteomes" id="UP000178385">
    <property type="component" value="Unassembled WGS sequence"/>
</dbReference>
<evidence type="ECO:0000313" key="3">
    <source>
        <dbReference type="Proteomes" id="UP000178385"/>
    </source>
</evidence>
<dbReference type="Gene3D" id="3.30.460.10">
    <property type="entry name" value="Beta Polymerase, domain 2"/>
    <property type="match status" value="1"/>
</dbReference>
<dbReference type="CDD" id="cd05403">
    <property type="entry name" value="NT_KNTase_like"/>
    <property type="match status" value="1"/>
</dbReference>
<dbReference type="AlphaFoldDB" id="A0A1G1Y7L2"/>
<dbReference type="Gene3D" id="1.10.10.10">
    <property type="entry name" value="Winged helix-like DNA-binding domain superfamily/Winged helix DNA-binding domain"/>
    <property type="match status" value="1"/>
</dbReference>
<dbReference type="InterPro" id="IPR011991">
    <property type="entry name" value="ArsR-like_HTH"/>
</dbReference>
<dbReference type="SUPFAM" id="SSF81301">
    <property type="entry name" value="Nucleotidyltransferase"/>
    <property type="match status" value="1"/>
</dbReference>
<feature type="domain" description="Polymerase beta nucleotidyltransferase" evidence="1">
    <location>
        <begin position="89"/>
        <end position="156"/>
    </location>
</feature>
<proteinExistence type="predicted"/>
<comment type="caution">
    <text evidence="2">The sequence shown here is derived from an EMBL/GenBank/DDBJ whole genome shotgun (WGS) entry which is preliminary data.</text>
</comment>
<protein>
    <recommendedName>
        <fullName evidence="1">Polymerase beta nucleotidyltransferase domain-containing protein</fullName>
    </recommendedName>
</protein>
<evidence type="ECO:0000259" key="1">
    <source>
        <dbReference type="Pfam" id="PF18765"/>
    </source>
</evidence>
<dbReference type="CDD" id="cd00090">
    <property type="entry name" value="HTH_ARSR"/>
    <property type="match status" value="1"/>
</dbReference>